<keyword evidence="2" id="KW-1185">Reference proteome</keyword>
<sequence length="293" mass="33741">MFPPPDIMSGFNGESSSSIRDLFDYLEENNASLMLTNQMLAFLHHNEKSLLEATQVQHLIKDMEETIRGLKKMRDSMPALTYNTLKGLIQQQQKLVEYSAIATNHTLRWFEQGYQSDGSYLFFISSFSGYCSLLKYSCFYLSKFMTDVFLPLASEKTNNNQEEISNAQKLTYFKSIVFRIQDKVNSIFDDAALAVYAESSQSELLNYMNNIRNKMDSLFNNVNVTVPVPETFQIDSFFKAVGEFATVFMEFVLFIKERTKRSSKIVDNLFMQKIQHATALTKELTEILPFKTA</sequence>
<gene>
    <name evidence="1" type="ORF">O9G_003700</name>
</gene>
<dbReference type="EMBL" id="KE561091">
    <property type="protein sequence ID" value="EPZ32969.1"/>
    <property type="molecule type" value="Genomic_DNA"/>
</dbReference>
<protein>
    <submittedName>
        <fullName evidence="1">Uncharacterized protein</fullName>
    </submittedName>
</protein>
<evidence type="ECO:0000313" key="1">
    <source>
        <dbReference type="EMBL" id="EPZ32969.1"/>
    </source>
</evidence>
<reference evidence="1 2" key="1">
    <citation type="journal article" date="2013" name="Curr. Biol.">
        <title>Shared signatures of parasitism and phylogenomics unite Cryptomycota and microsporidia.</title>
        <authorList>
            <person name="James T.Y."/>
            <person name="Pelin A."/>
            <person name="Bonen L."/>
            <person name="Ahrendt S."/>
            <person name="Sain D."/>
            <person name="Corradi N."/>
            <person name="Stajich J.E."/>
        </authorList>
    </citation>
    <scope>NUCLEOTIDE SEQUENCE [LARGE SCALE GENOMIC DNA]</scope>
    <source>
        <strain evidence="1 2">CSF55</strain>
    </source>
</reference>
<accession>A0A075AWM7</accession>
<name>A0A075AWM7_ROZAC</name>
<dbReference type="AlphaFoldDB" id="A0A075AWM7"/>
<dbReference type="HOGENOM" id="CLU_950445_0_0_1"/>
<proteinExistence type="predicted"/>
<dbReference type="Proteomes" id="UP000030755">
    <property type="component" value="Unassembled WGS sequence"/>
</dbReference>
<organism evidence="1 2">
    <name type="scientific">Rozella allomycis (strain CSF55)</name>
    <dbReference type="NCBI Taxonomy" id="988480"/>
    <lineage>
        <taxon>Eukaryota</taxon>
        <taxon>Fungi</taxon>
        <taxon>Fungi incertae sedis</taxon>
        <taxon>Cryptomycota</taxon>
        <taxon>Cryptomycota incertae sedis</taxon>
        <taxon>Rozella</taxon>
    </lineage>
</organism>
<evidence type="ECO:0000313" key="2">
    <source>
        <dbReference type="Proteomes" id="UP000030755"/>
    </source>
</evidence>